<dbReference type="Gene3D" id="1.50.10.10">
    <property type="match status" value="1"/>
</dbReference>
<dbReference type="GO" id="GO:0004560">
    <property type="term" value="F:alpha-L-fucosidase activity"/>
    <property type="evidence" value="ECO:0007669"/>
    <property type="project" value="InterPro"/>
</dbReference>
<dbReference type="GO" id="GO:0005975">
    <property type="term" value="P:carbohydrate metabolic process"/>
    <property type="evidence" value="ECO:0007669"/>
    <property type="project" value="InterPro"/>
</dbReference>
<sequence length="782" mass="87817">MNTLKLWYKQPSPIWTHSLPLGNGHLGAMVDGGIYKTCFQLNDDTLWSGYPRDLHLVNDATAYEQAKEATLNQDYQEAEKILEDKLLGGWTEAYLPLGELSLSFPFDPALEITNYTRTLDLETACHTTQYTIGNTTIYQESFISAPHDALYIHLTSSTKGFLSTTINLTSPLNAKVQVQNDGIELDGIAPSHVEPNYVHCLPEEGVLYFDEPERKGMRFGTTLKVLTEDGVCSYNNDGIVVENATTITIVLSAKTSFNGAFKHPYLEGIDYKAYLDNTLAQATAIDFATAKALHLADYTNYFNRVTLELPTSEQEALPTDERLKAFTQDQSDTGLASLLFHYGRYLLISSSRPGTQAANLQGIWNEELRAPWSSNYTVNINTEMNYWPSEVCNLSELHTPLFDLIHDISIKGQETAKKYYNASGFVAHHNIDLWRQTTPVGNHGAGSAVYGYWNLGSGWLSTHLYQHYLYTLDQDFLKEIYPILKGAAWFYSDLLVQDSDGHYFLPMSTSPENCFNHNGQSLSVCETTTMTTAIVKETFKNCLEAIAILGLDDDIQATLSTQLAHFLPYQISERGTLIEWSNDFAETDQTHRHVSHLYPLFPGEEFSFKATPELVEASKQSLLVRGDDGTGWSLGWKINLWAKLRDGNHALKLVERQLRLVDNTSTEMHHGGGTYTNLFDAHPPFQIDGNFGVTSGICHMLAESHIGEVYLLPALPDKWHTGKVTGLKIKGNITLNMNWKDGQLLDTTFVSPISQTLTVHYNHRTTSIHLLKNQPYSFIKLR</sequence>
<feature type="domain" description="Glycosyl hydrolase family 95 N-terminal" evidence="1">
    <location>
        <begin position="6"/>
        <end position="258"/>
    </location>
</feature>
<gene>
    <name evidence="4" type="ORF">PBV87_01185</name>
</gene>
<dbReference type="Proteomes" id="UP001169242">
    <property type="component" value="Unassembled WGS sequence"/>
</dbReference>
<dbReference type="Pfam" id="PF14498">
    <property type="entry name" value="Glyco_hyd_65N_2"/>
    <property type="match status" value="1"/>
</dbReference>
<dbReference type="Pfam" id="PF21307">
    <property type="entry name" value="Glyco_hydro_95_C"/>
    <property type="match status" value="1"/>
</dbReference>
<name>A0AA42IZ78_9FIRM</name>
<dbReference type="PANTHER" id="PTHR31084">
    <property type="entry name" value="ALPHA-L-FUCOSIDASE 2"/>
    <property type="match status" value="1"/>
</dbReference>
<protein>
    <submittedName>
        <fullName evidence="4">Glycoside hydrolase family 95 protein</fullName>
    </submittedName>
</protein>
<proteinExistence type="predicted"/>
<organism evidence="4 5">
    <name type="scientific">Holtiella tumoricola</name>
    <dbReference type="NCBI Taxonomy" id="3018743"/>
    <lineage>
        <taxon>Bacteria</taxon>
        <taxon>Bacillati</taxon>
        <taxon>Bacillota</taxon>
        <taxon>Clostridia</taxon>
        <taxon>Lachnospirales</taxon>
        <taxon>Cellulosilyticaceae</taxon>
        <taxon>Holtiella</taxon>
    </lineage>
</organism>
<dbReference type="InterPro" id="IPR016518">
    <property type="entry name" value="Alpha-L-fucosidase"/>
</dbReference>
<feature type="domain" description="Alpha fucosidase A-like C-terminal" evidence="2">
    <location>
        <begin position="704"/>
        <end position="766"/>
    </location>
</feature>
<dbReference type="InterPro" id="IPR049053">
    <property type="entry name" value="AFCA-like_C"/>
</dbReference>
<comment type="caution">
    <text evidence="4">The sequence shown here is derived from an EMBL/GenBank/DDBJ whole genome shotgun (WGS) entry which is preliminary data.</text>
</comment>
<evidence type="ECO:0000259" key="2">
    <source>
        <dbReference type="Pfam" id="PF21307"/>
    </source>
</evidence>
<evidence type="ECO:0000259" key="1">
    <source>
        <dbReference type="Pfam" id="PF14498"/>
    </source>
</evidence>
<keyword evidence="4" id="KW-0378">Hydrolase</keyword>
<accession>A0AA42IZ78</accession>
<dbReference type="PIRSF" id="PIRSF007663">
    <property type="entry name" value="UCP007663"/>
    <property type="match status" value="1"/>
</dbReference>
<dbReference type="AlphaFoldDB" id="A0AA42IZ78"/>
<dbReference type="InterPro" id="IPR012341">
    <property type="entry name" value="6hp_glycosidase-like_sf"/>
</dbReference>
<evidence type="ECO:0000259" key="3">
    <source>
        <dbReference type="Pfam" id="PF22124"/>
    </source>
</evidence>
<reference evidence="4" key="1">
    <citation type="journal article" date="2023" name="Int. J. Syst. Evol. Microbiol.">
        <title>&lt;i&gt;Holtiella tumoricola&lt;/i&gt; gen. nov. sp. nov., isolated from a human clinical sample.</title>
        <authorList>
            <person name="Allen-Vercoe E."/>
            <person name="Daigneault M.C."/>
            <person name="Vancuren S.J."/>
            <person name="Cochrane K."/>
            <person name="O'Neal L.L."/>
            <person name="Sankaranarayanan K."/>
            <person name="Lawson P.A."/>
        </authorList>
    </citation>
    <scope>NUCLEOTIDE SEQUENCE</scope>
    <source>
        <strain evidence="4">CC70A</strain>
    </source>
</reference>
<evidence type="ECO:0000313" key="4">
    <source>
        <dbReference type="EMBL" id="MDA3730128.1"/>
    </source>
</evidence>
<evidence type="ECO:0000313" key="5">
    <source>
        <dbReference type="Proteomes" id="UP001169242"/>
    </source>
</evidence>
<dbReference type="InterPro" id="IPR027414">
    <property type="entry name" value="GH95_N_dom"/>
</dbReference>
<keyword evidence="5" id="KW-1185">Reference proteome</keyword>
<dbReference type="InterPro" id="IPR054363">
    <property type="entry name" value="GH95_cat"/>
</dbReference>
<dbReference type="EMBL" id="JAQIFT010000008">
    <property type="protein sequence ID" value="MDA3730128.1"/>
    <property type="molecule type" value="Genomic_DNA"/>
</dbReference>
<dbReference type="PANTHER" id="PTHR31084:SF0">
    <property type="entry name" value="ALPHA-L-FUCOSIDASE 2"/>
    <property type="match status" value="1"/>
</dbReference>
<dbReference type="InterPro" id="IPR008928">
    <property type="entry name" value="6-hairpin_glycosidase_sf"/>
</dbReference>
<dbReference type="RefSeq" id="WP_271010855.1">
    <property type="nucleotide sequence ID" value="NZ_JAQIFT010000008.1"/>
</dbReference>
<feature type="domain" description="Glycosyl hydrolase family 95 catalytic" evidence="3">
    <location>
        <begin position="287"/>
        <end position="701"/>
    </location>
</feature>
<dbReference type="Pfam" id="PF22124">
    <property type="entry name" value="Glyco_hydro_95_cat"/>
    <property type="match status" value="1"/>
</dbReference>
<dbReference type="SUPFAM" id="SSF48208">
    <property type="entry name" value="Six-hairpin glycosidases"/>
    <property type="match status" value="1"/>
</dbReference>
<dbReference type="FunFam" id="1.50.10.10:FF:000028">
    <property type="entry name" value="Alpha-L-fucosidase 2"/>
    <property type="match status" value="1"/>
</dbReference>